<feature type="transmembrane region" description="Helical" evidence="1">
    <location>
        <begin position="86"/>
        <end position="104"/>
    </location>
</feature>
<evidence type="ECO:0008006" key="4">
    <source>
        <dbReference type="Google" id="ProtNLM"/>
    </source>
</evidence>
<keyword evidence="1" id="KW-1133">Transmembrane helix</keyword>
<evidence type="ECO:0000313" key="2">
    <source>
        <dbReference type="EMBL" id="MDN0050331.1"/>
    </source>
</evidence>
<feature type="transmembrane region" description="Helical" evidence="1">
    <location>
        <begin position="248"/>
        <end position="267"/>
    </location>
</feature>
<evidence type="ECO:0000256" key="1">
    <source>
        <dbReference type="SAM" id="Phobius"/>
    </source>
</evidence>
<organism evidence="2 3">
    <name type="scientific">Bacteroides gallinaceum</name>
    <dbReference type="NCBI Taxonomy" id="1462571"/>
    <lineage>
        <taxon>Bacteria</taxon>
        <taxon>Pseudomonadati</taxon>
        <taxon>Bacteroidota</taxon>
        <taxon>Bacteroidia</taxon>
        <taxon>Bacteroidales</taxon>
        <taxon>Bacteroidaceae</taxon>
        <taxon>Bacteroides</taxon>
    </lineage>
</organism>
<feature type="transmembrane region" description="Helical" evidence="1">
    <location>
        <begin position="274"/>
        <end position="293"/>
    </location>
</feature>
<protein>
    <recommendedName>
        <fullName evidence="4">DUF4239 domain-containing protein</fullName>
    </recommendedName>
</protein>
<dbReference type="RefSeq" id="WP_239472991.1">
    <property type="nucleotide sequence ID" value="NZ_JAUEII010000033.1"/>
</dbReference>
<name>A0ABT7X8B8_9BACE</name>
<keyword evidence="3" id="KW-1185">Reference proteome</keyword>
<evidence type="ECO:0000313" key="3">
    <source>
        <dbReference type="Proteomes" id="UP001167871"/>
    </source>
</evidence>
<sequence length="356" mass="40599">MKYLKKLSIYFAIILAIVLVCGFTVLVIKEVDKGTFYDLATSEALAFCLQLGMAAFTALIPYSLSIATFLSFWAMNDEKWTGFLRNWVIGLVLVLPLSAMTYYYDWFIRPQTMAASVDKIIEIKQTYPQSLADKFSIDPEEILHNIPMVMPKTKLIAQTDSLETSFLADIDTCGLLLSMLPDTLASKAYDSYQLETMGVAYQYAAHPAASEDSLMFIAHTELYRYAITAWETSTELQRHQKEYFGRTLNTICIYVAYILFAFLGYLLRYKPIKNILMVFAVLIAAAWICHEIGSIVQEHAKKLNGVSRQVVDDTYKEIEGIREKERNADNDSLNCFHDNLVYRDNGECPTRENCHQ</sequence>
<dbReference type="Proteomes" id="UP001167871">
    <property type="component" value="Unassembled WGS sequence"/>
</dbReference>
<keyword evidence="1" id="KW-0812">Transmembrane</keyword>
<gene>
    <name evidence="2" type="ORF">QVO10_13240</name>
</gene>
<reference evidence="2" key="1">
    <citation type="submission" date="2023-06" db="EMBL/GenBank/DDBJ databases">
        <authorList>
            <person name="Zeman M."/>
            <person name="Kubasova T."/>
            <person name="Jahodarova E."/>
            <person name="Nykrynova M."/>
            <person name="Rychlik I."/>
        </authorList>
    </citation>
    <scope>NUCLEOTIDE SEQUENCE</scope>
    <source>
        <strain evidence="2">84_SSukc20</strain>
    </source>
</reference>
<keyword evidence="1" id="KW-0472">Membrane</keyword>
<accession>A0ABT7X8B8</accession>
<feature type="transmembrane region" description="Helical" evidence="1">
    <location>
        <begin position="7"/>
        <end position="28"/>
    </location>
</feature>
<feature type="transmembrane region" description="Helical" evidence="1">
    <location>
        <begin position="44"/>
        <end position="74"/>
    </location>
</feature>
<dbReference type="EMBL" id="JAUEII010000033">
    <property type="protein sequence ID" value="MDN0050331.1"/>
    <property type="molecule type" value="Genomic_DNA"/>
</dbReference>
<comment type="caution">
    <text evidence="2">The sequence shown here is derived from an EMBL/GenBank/DDBJ whole genome shotgun (WGS) entry which is preliminary data.</text>
</comment>
<reference evidence="2" key="2">
    <citation type="submission" date="2024-05" db="EMBL/GenBank/DDBJ databases">
        <title>Identification and characterization of horizontal gene transfer across gut microbiota members of farm animals based on homology search.</title>
        <authorList>
            <person name="Schwarzerova J."/>
            <person name="Nykrynova M."/>
            <person name="Jureckova K."/>
            <person name="Cejkova D."/>
            <person name="Rychlik I."/>
        </authorList>
    </citation>
    <scope>NUCLEOTIDE SEQUENCE</scope>
    <source>
        <strain evidence="2">84_SSukc20</strain>
    </source>
</reference>
<proteinExistence type="predicted"/>